<evidence type="ECO:0000313" key="3">
    <source>
        <dbReference type="Proteomes" id="UP000215694"/>
    </source>
</evidence>
<dbReference type="Gene3D" id="1.10.10.2910">
    <property type="match status" value="1"/>
</dbReference>
<gene>
    <name evidence="2" type="ORF">CHL78_012230</name>
</gene>
<dbReference type="OrthoDB" id="9816277at2"/>
<evidence type="ECO:0000313" key="2">
    <source>
        <dbReference type="EMBL" id="RDY26713.1"/>
    </source>
</evidence>
<proteinExistence type="predicted"/>
<organism evidence="2 3">
    <name type="scientific">Romboutsia weinsteinii</name>
    <dbReference type="NCBI Taxonomy" id="2020949"/>
    <lineage>
        <taxon>Bacteria</taxon>
        <taxon>Bacillati</taxon>
        <taxon>Bacillota</taxon>
        <taxon>Clostridia</taxon>
        <taxon>Peptostreptococcales</taxon>
        <taxon>Peptostreptococcaceae</taxon>
        <taxon>Romboutsia</taxon>
    </lineage>
</organism>
<protein>
    <submittedName>
        <fullName evidence="2">ImmA/IrrE family metallo-endopeptidase</fullName>
    </submittedName>
</protein>
<dbReference type="Pfam" id="PF06114">
    <property type="entry name" value="Peptidase_M78"/>
    <property type="match status" value="1"/>
</dbReference>
<name>A0A371J203_9FIRM</name>
<accession>A0A371J203</accession>
<evidence type="ECO:0000259" key="1">
    <source>
        <dbReference type="Pfam" id="PF06114"/>
    </source>
</evidence>
<dbReference type="InterPro" id="IPR010359">
    <property type="entry name" value="IrrE_HExxH"/>
</dbReference>
<dbReference type="RefSeq" id="WP_094366674.1">
    <property type="nucleotide sequence ID" value="NZ_NOJY02000021.1"/>
</dbReference>
<keyword evidence="3" id="KW-1185">Reference proteome</keyword>
<dbReference type="Proteomes" id="UP000215694">
    <property type="component" value="Unassembled WGS sequence"/>
</dbReference>
<comment type="caution">
    <text evidence="2">The sequence shown here is derived from an EMBL/GenBank/DDBJ whole genome shotgun (WGS) entry which is preliminary data.</text>
</comment>
<reference evidence="2 3" key="1">
    <citation type="journal article" date="2017" name="Genome Announc.">
        <title>Draft Genome Sequence of Romboutsia weinsteinii sp. nov. Strain CCRI-19649(T) Isolated from Surface Water.</title>
        <authorList>
            <person name="Maheux A.F."/>
            <person name="Boudreau D.K."/>
            <person name="Berube E."/>
            <person name="Boissinot M."/>
            <person name="Cantin P."/>
            <person name="Raymond F."/>
            <person name="Corbeil J."/>
            <person name="Omar R.F."/>
            <person name="Bergeron M.G."/>
        </authorList>
    </citation>
    <scope>NUCLEOTIDE SEQUENCE [LARGE SCALE GENOMIC DNA]</scope>
    <source>
        <strain evidence="2 3">CCRI-19649</strain>
    </source>
</reference>
<dbReference type="EMBL" id="NOJY02000021">
    <property type="protein sequence ID" value="RDY26713.1"/>
    <property type="molecule type" value="Genomic_DNA"/>
</dbReference>
<sequence>MLAKDIKELVKRIKNFYQSSDPLEIIKKRKIIHSFLGDSSLCKSSVEGMDGIYFESQGVKFILINPDLDDHRAKIAYASNLGHAILHPDVNIFSLKDVTGYNIEKYIKEADIFAAELLLDDYIF</sequence>
<feature type="domain" description="IrrE N-terminal-like" evidence="1">
    <location>
        <begin position="49"/>
        <end position="121"/>
    </location>
</feature>
<dbReference type="AlphaFoldDB" id="A0A371J203"/>